<name>A0A917EAM8_9FLAO</name>
<dbReference type="SUPFAM" id="SSF64182">
    <property type="entry name" value="DHH phosphoesterases"/>
    <property type="match status" value="1"/>
</dbReference>
<dbReference type="InterPro" id="IPR001667">
    <property type="entry name" value="DDH_dom"/>
</dbReference>
<sequence>MENFNALQKILSTPQSICIITHKNPDGDAVGSTLALQLGLQQLGHKVTSIVPNDFPEFLKWVPQQEHILRYNKSKSECANAIQDANLIFTLDFNDFSRCGDVAEEFKKTKADFVMIDHHQQPAKYAKYTYSDSNMGSTCEMIYHFFDQLNILHVLNKNIATCIYLGIMTDTGSFRFPATTNITHQVIAKLIEAGANNTEIHQQTFDVNSFERMQLLGVALKNLNVISEQKTAYIHLNKEELNAHNYQKGDTEGFVNYALSLQGIVFAVIFIESLDEDLIKISFRSKGEVDVNLFARKYFNGGGHKNAAGGRSTQNLSETISFFKEKLSLHQF</sequence>
<dbReference type="AlphaFoldDB" id="A0A917EAM8"/>
<organism evidence="3 4">
    <name type="scientific">Psychroflexus salis</name>
    <dbReference type="NCBI Taxonomy" id="1526574"/>
    <lineage>
        <taxon>Bacteria</taxon>
        <taxon>Pseudomonadati</taxon>
        <taxon>Bacteroidota</taxon>
        <taxon>Flavobacteriia</taxon>
        <taxon>Flavobacteriales</taxon>
        <taxon>Flavobacteriaceae</taxon>
        <taxon>Psychroflexus</taxon>
    </lineage>
</organism>
<gene>
    <name evidence="3" type="primary">fjo19</name>
    <name evidence="3" type="ORF">GCM10010831_17500</name>
</gene>
<dbReference type="Pfam" id="PF01368">
    <property type="entry name" value="DHH"/>
    <property type="match status" value="1"/>
</dbReference>
<feature type="domain" description="DDH" evidence="1">
    <location>
        <begin position="16"/>
        <end position="167"/>
    </location>
</feature>
<evidence type="ECO:0000259" key="1">
    <source>
        <dbReference type="Pfam" id="PF01368"/>
    </source>
</evidence>
<dbReference type="Gene3D" id="3.10.310.30">
    <property type="match status" value="1"/>
</dbReference>
<evidence type="ECO:0000313" key="4">
    <source>
        <dbReference type="Proteomes" id="UP000599688"/>
    </source>
</evidence>
<reference evidence="3 4" key="1">
    <citation type="journal article" date="2014" name="Int. J. Syst. Evol. Microbiol.">
        <title>Complete genome sequence of Corynebacterium casei LMG S-19264T (=DSM 44701T), isolated from a smear-ripened cheese.</title>
        <authorList>
            <consortium name="US DOE Joint Genome Institute (JGI-PGF)"/>
            <person name="Walter F."/>
            <person name="Albersmeier A."/>
            <person name="Kalinowski J."/>
            <person name="Ruckert C."/>
        </authorList>
    </citation>
    <scope>NUCLEOTIDE SEQUENCE [LARGE SCALE GENOMIC DNA]</scope>
    <source>
        <strain evidence="3 4">CGMCC 1.12925</strain>
    </source>
</reference>
<dbReference type="InterPro" id="IPR038763">
    <property type="entry name" value="DHH_sf"/>
</dbReference>
<comment type="caution">
    <text evidence="3">The sequence shown here is derived from an EMBL/GenBank/DDBJ whole genome shotgun (WGS) entry which is preliminary data.</text>
</comment>
<dbReference type="Pfam" id="PF02272">
    <property type="entry name" value="DHHA1"/>
    <property type="match status" value="1"/>
</dbReference>
<accession>A0A917EAM8</accession>
<dbReference type="InterPro" id="IPR051319">
    <property type="entry name" value="Oligoribo/pAp-PDE_c-di-AMP_PDE"/>
</dbReference>
<dbReference type="Proteomes" id="UP000599688">
    <property type="component" value="Unassembled WGS sequence"/>
</dbReference>
<protein>
    <submittedName>
        <fullName evidence="3">Exopolyphosphatase</fullName>
    </submittedName>
</protein>
<evidence type="ECO:0000313" key="3">
    <source>
        <dbReference type="EMBL" id="GGE16708.1"/>
    </source>
</evidence>
<dbReference type="RefSeq" id="WP_188406455.1">
    <property type="nucleotide sequence ID" value="NZ_BMGL01000009.1"/>
</dbReference>
<keyword evidence="4" id="KW-1185">Reference proteome</keyword>
<proteinExistence type="predicted"/>
<dbReference type="PANTHER" id="PTHR47618:SF1">
    <property type="entry name" value="BIFUNCTIONAL OLIGORIBONUCLEASE AND PAP PHOSPHATASE NRNA"/>
    <property type="match status" value="1"/>
</dbReference>
<dbReference type="Gene3D" id="3.90.1640.10">
    <property type="entry name" value="inorganic pyrophosphatase (n-terminal core)"/>
    <property type="match status" value="1"/>
</dbReference>
<dbReference type="EMBL" id="BMGL01000009">
    <property type="protein sequence ID" value="GGE16708.1"/>
    <property type="molecule type" value="Genomic_DNA"/>
</dbReference>
<feature type="domain" description="DHHA1" evidence="2">
    <location>
        <begin position="244"/>
        <end position="327"/>
    </location>
</feature>
<dbReference type="InterPro" id="IPR003156">
    <property type="entry name" value="DHHA1_dom"/>
</dbReference>
<evidence type="ECO:0000259" key="2">
    <source>
        <dbReference type="Pfam" id="PF02272"/>
    </source>
</evidence>
<dbReference type="PANTHER" id="PTHR47618">
    <property type="entry name" value="BIFUNCTIONAL OLIGORIBONUCLEASE AND PAP PHOSPHATASE NRNA"/>
    <property type="match status" value="1"/>
</dbReference>
<dbReference type="GO" id="GO:0003676">
    <property type="term" value="F:nucleic acid binding"/>
    <property type="evidence" value="ECO:0007669"/>
    <property type="project" value="InterPro"/>
</dbReference>